<dbReference type="EMBL" id="LGTQ01000006">
    <property type="protein sequence ID" value="KPM48565.1"/>
    <property type="molecule type" value="Genomic_DNA"/>
</dbReference>
<reference evidence="11 12" key="1">
    <citation type="submission" date="2015-07" db="EMBL/GenBank/DDBJ databases">
        <title>The draft genome sequence of Leadbetterella sp. JN14-9.</title>
        <authorList>
            <person name="Liu Y."/>
            <person name="Du J."/>
            <person name="Shao Z."/>
        </authorList>
    </citation>
    <scope>NUCLEOTIDE SEQUENCE [LARGE SCALE GENOMIC DNA]</scope>
    <source>
        <strain evidence="11 12">JN14-9</strain>
    </source>
</reference>
<dbReference type="CDD" id="cd00449">
    <property type="entry name" value="PLPDE_IV"/>
    <property type="match status" value="1"/>
</dbReference>
<evidence type="ECO:0000256" key="4">
    <source>
        <dbReference type="ARBA" id="ARBA00005072"/>
    </source>
</evidence>
<dbReference type="PANTHER" id="PTHR42743:SF11">
    <property type="entry name" value="AMINODEOXYCHORISMATE LYASE"/>
    <property type="match status" value="1"/>
</dbReference>
<proteinExistence type="inferred from homology"/>
<evidence type="ECO:0000256" key="3">
    <source>
        <dbReference type="ARBA" id="ARBA00004931"/>
    </source>
</evidence>
<evidence type="ECO:0000256" key="10">
    <source>
        <dbReference type="ARBA" id="ARBA00049229"/>
    </source>
</evidence>
<evidence type="ECO:0000256" key="7">
    <source>
        <dbReference type="ARBA" id="ARBA00022898"/>
    </source>
</evidence>
<dbReference type="InterPro" id="IPR001544">
    <property type="entry name" value="Aminotrans_IV"/>
</dbReference>
<keyword evidence="7" id="KW-0663">Pyridoxal phosphate</keyword>
<dbReference type="OrthoDB" id="9805628at2"/>
<comment type="catalytic activity">
    <reaction evidence="8">
        <text>L-valine + 2-oxoglutarate = 3-methyl-2-oxobutanoate + L-glutamate</text>
        <dbReference type="Rhea" id="RHEA:24813"/>
        <dbReference type="ChEBI" id="CHEBI:11851"/>
        <dbReference type="ChEBI" id="CHEBI:16810"/>
        <dbReference type="ChEBI" id="CHEBI:29985"/>
        <dbReference type="ChEBI" id="CHEBI:57762"/>
        <dbReference type="EC" id="2.6.1.42"/>
    </reaction>
</comment>
<name>A0A0P7C5I3_9BACT</name>
<dbReference type="PANTHER" id="PTHR42743">
    <property type="entry name" value="AMINO-ACID AMINOTRANSFERASE"/>
    <property type="match status" value="1"/>
</dbReference>
<dbReference type="Gene3D" id="3.30.470.10">
    <property type="match status" value="1"/>
</dbReference>
<keyword evidence="12" id="KW-1185">Reference proteome</keyword>
<evidence type="ECO:0000256" key="8">
    <source>
        <dbReference type="ARBA" id="ARBA00048212"/>
    </source>
</evidence>
<dbReference type="RefSeq" id="WP_055146422.1">
    <property type="nucleotide sequence ID" value="NZ_JXSZ01000006.1"/>
</dbReference>
<dbReference type="Proteomes" id="UP000050454">
    <property type="component" value="Unassembled WGS sequence"/>
</dbReference>
<dbReference type="GO" id="GO:0046394">
    <property type="term" value="P:carboxylic acid biosynthetic process"/>
    <property type="evidence" value="ECO:0007669"/>
    <property type="project" value="UniProtKB-ARBA"/>
</dbReference>
<evidence type="ECO:0000313" key="12">
    <source>
        <dbReference type="Proteomes" id="UP000050454"/>
    </source>
</evidence>
<evidence type="ECO:0000256" key="6">
    <source>
        <dbReference type="ARBA" id="ARBA00013053"/>
    </source>
</evidence>
<dbReference type="SUPFAM" id="SSF56752">
    <property type="entry name" value="D-aminoacid aminotransferase-like PLP-dependent enzymes"/>
    <property type="match status" value="1"/>
</dbReference>
<comment type="catalytic activity">
    <reaction evidence="9">
        <text>L-isoleucine + 2-oxoglutarate = (S)-3-methyl-2-oxopentanoate + L-glutamate</text>
        <dbReference type="Rhea" id="RHEA:24801"/>
        <dbReference type="ChEBI" id="CHEBI:16810"/>
        <dbReference type="ChEBI" id="CHEBI:29985"/>
        <dbReference type="ChEBI" id="CHEBI:35146"/>
        <dbReference type="ChEBI" id="CHEBI:58045"/>
        <dbReference type="EC" id="2.6.1.42"/>
    </reaction>
</comment>
<comment type="pathway">
    <text evidence="4">Amino-acid biosynthesis; L-leucine biosynthesis; L-leucine from 3-methyl-2-oxobutanoate: step 4/4.</text>
</comment>
<evidence type="ECO:0000256" key="1">
    <source>
        <dbReference type="ARBA" id="ARBA00001933"/>
    </source>
</evidence>
<dbReference type="Pfam" id="PF01063">
    <property type="entry name" value="Aminotran_4"/>
    <property type="match status" value="1"/>
</dbReference>
<dbReference type="GO" id="GO:0008652">
    <property type="term" value="P:amino acid biosynthetic process"/>
    <property type="evidence" value="ECO:0007669"/>
    <property type="project" value="UniProtKB-ARBA"/>
</dbReference>
<dbReference type="FunFam" id="3.20.10.10:FF:000002">
    <property type="entry name" value="D-alanine aminotransferase"/>
    <property type="match status" value="1"/>
</dbReference>
<evidence type="ECO:0000313" key="11">
    <source>
        <dbReference type="EMBL" id="KPM48565.1"/>
    </source>
</evidence>
<evidence type="ECO:0000256" key="9">
    <source>
        <dbReference type="ARBA" id="ARBA00048798"/>
    </source>
</evidence>
<evidence type="ECO:0000256" key="5">
    <source>
        <dbReference type="ARBA" id="ARBA00009320"/>
    </source>
</evidence>
<comment type="similarity">
    <text evidence="5">Belongs to the class-IV pyridoxal-phosphate-dependent aminotransferase family.</text>
</comment>
<comment type="pathway">
    <text evidence="2">Amino-acid biosynthesis; L-isoleucine biosynthesis; L-isoleucine from 2-oxobutanoate: step 4/4.</text>
</comment>
<comment type="catalytic activity">
    <reaction evidence="10">
        <text>L-leucine + 2-oxoglutarate = 4-methyl-2-oxopentanoate + L-glutamate</text>
        <dbReference type="Rhea" id="RHEA:18321"/>
        <dbReference type="ChEBI" id="CHEBI:16810"/>
        <dbReference type="ChEBI" id="CHEBI:17865"/>
        <dbReference type="ChEBI" id="CHEBI:29985"/>
        <dbReference type="ChEBI" id="CHEBI:57427"/>
        <dbReference type="EC" id="2.6.1.42"/>
    </reaction>
</comment>
<dbReference type="STRING" id="1605367.AFM12_08090"/>
<dbReference type="EC" id="2.6.1.42" evidence="6"/>
<dbReference type="AlphaFoldDB" id="A0A0P7C5I3"/>
<organism evidence="11 12">
    <name type="scientific">Jiulongibacter sediminis</name>
    <dbReference type="NCBI Taxonomy" id="1605367"/>
    <lineage>
        <taxon>Bacteria</taxon>
        <taxon>Pseudomonadati</taxon>
        <taxon>Bacteroidota</taxon>
        <taxon>Cytophagia</taxon>
        <taxon>Cytophagales</taxon>
        <taxon>Leadbetterellaceae</taxon>
        <taxon>Jiulongibacter</taxon>
    </lineage>
</organism>
<evidence type="ECO:0000256" key="2">
    <source>
        <dbReference type="ARBA" id="ARBA00004824"/>
    </source>
</evidence>
<comment type="cofactor">
    <cofactor evidence="1">
        <name>pyridoxal 5'-phosphate</name>
        <dbReference type="ChEBI" id="CHEBI:597326"/>
    </cofactor>
</comment>
<comment type="caution">
    <text evidence="11">The sequence shown here is derived from an EMBL/GenBank/DDBJ whole genome shotgun (WGS) entry which is preliminary data.</text>
</comment>
<sequence length="273" mass="31476">MFHCYYKGEILPVSECRIPANDLGLFRGYGVFDYFRTYQKKPFQWDWYWKRFENSSEKLNLKIPIEKNDAREVVDRLIGLSPEDECAIRFILTGGTTINGTDAEDPTLIVFSEKIAEVSESTYQKGIKIESREYLRDMAEAKSTDYKFLLTIRPELAKNGSYDVLYHQNGEISELSRSNIFLVKDNVLITPSRNILKGITRRKVLEFAKEKYKIEERPVLFEELKNAEEVFTTSSTKKVLSITQIDNLIIGNGKPGPISQSLLSDFNAFTLSY</sequence>
<dbReference type="GO" id="GO:0004084">
    <property type="term" value="F:branched-chain-amino-acid transaminase activity"/>
    <property type="evidence" value="ECO:0007669"/>
    <property type="project" value="UniProtKB-EC"/>
</dbReference>
<dbReference type="InterPro" id="IPR036038">
    <property type="entry name" value="Aminotransferase-like"/>
</dbReference>
<dbReference type="InterPro" id="IPR043131">
    <property type="entry name" value="BCAT-like_N"/>
</dbReference>
<dbReference type="Gene3D" id="3.20.10.10">
    <property type="entry name" value="D-amino Acid Aminotransferase, subunit A, domain 2"/>
    <property type="match status" value="1"/>
</dbReference>
<accession>A0A0P7C5I3</accession>
<comment type="pathway">
    <text evidence="3">Amino-acid biosynthesis; L-valine biosynthesis; L-valine from pyruvate: step 4/4.</text>
</comment>
<dbReference type="InterPro" id="IPR043132">
    <property type="entry name" value="BCAT-like_C"/>
</dbReference>
<gene>
    <name evidence="11" type="ORF">AFM12_08090</name>
</gene>
<dbReference type="InterPro" id="IPR050571">
    <property type="entry name" value="Class-IV_PLP-Dep_Aminotrnsfr"/>
</dbReference>
<protein>
    <recommendedName>
        <fullName evidence="6">branched-chain-amino-acid transaminase</fullName>
        <ecNumber evidence="6">2.6.1.42</ecNumber>
    </recommendedName>
</protein>